<keyword evidence="1 6" id="KW-0808">Transferase</keyword>
<dbReference type="GeneID" id="44130518"/>
<evidence type="ECO:0000256" key="2">
    <source>
        <dbReference type="ARBA" id="ARBA00022691"/>
    </source>
</evidence>
<dbReference type="GO" id="GO:0008168">
    <property type="term" value="F:methyltransferase activity"/>
    <property type="evidence" value="ECO:0007669"/>
    <property type="project" value="UniProtKB-KW"/>
</dbReference>
<dbReference type="EMBL" id="CP033237">
    <property type="protein sequence ID" value="AZF74379.1"/>
    <property type="molecule type" value="Genomic_DNA"/>
</dbReference>
<evidence type="ECO:0000313" key="10">
    <source>
        <dbReference type="Proteomes" id="UP000273443"/>
    </source>
</evidence>
<evidence type="ECO:0000313" key="7">
    <source>
        <dbReference type="EMBL" id="AZF77002.1"/>
    </source>
</evidence>
<dbReference type="EMBL" id="CP033238">
    <property type="protein sequence ID" value="AZF77002.1"/>
    <property type="molecule type" value="Genomic_DNA"/>
</dbReference>
<protein>
    <submittedName>
        <fullName evidence="6">FkbM family methyltransferase</fullName>
    </submittedName>
</protein>
<name>A0A3G8DZK8_SACSO</name>
<dbReference type="AlphaFoldDB" id="A0A3G8DZK8"/>
<dbReference type="InterPro" id="IPR052514">
    <property type="entry name" value="SAM-dependent_MTase"/>
</dbReference>
<dbReference type="Pfam" id="PF02475">
    <property type="entry name" value="TRM5-TYW2_MTfase"/>
    <property type="match status" value="1"/>
</dbReference>
<accession>A0A3G8DZK8</accession>
<proteinExistence type="predicted"/>
<evidence type="ECO:0000313" key="11">
    <source>
        <dbReference type="Proteomes" id="UP000275843"/>
    </source>
</evidence>
<dbReference type="PANTHER" id="PTHR34203">
    <property type="entry name" value="METHYLTRANSFERASE, FKBM FAMILY PROTEIN"/>
    <property type="match status" value="1"/>
</dbReference>
<dbReference type="InterPro" id="IPR056743">
    <property type="entry name" value="TRM5-TYW2-like_MTfase"/>
</dbReference>
<sequence>MKEYDVDVKNREVVDVGANIGDTPIWFSINGARHVYAFEPLPEIYSLALENIKLNGIEDKINIINAGVNLRMER</sequence>
<dbReference type="Proteomes" id="UP000273443">
    <property type="component" value="Chromosome"/>
</dbReference>
<evidence type="ECO:0000259" key="3">
    <source>
        <dbReference type="Pfam" id="PF02475"/>
    </source>
</evidence>
<feature type="domain" description="TRM5/TYW2-like methyltransferase" evidence="3">
    <location>
        <begin position="9"/>
        <end position="68"/>
    </location>
</feature>
<evidence type="ECO:0000256" key="1">
    <source>
        <dbReference type="ARBA" id="ARBA00022679"/>
    </source>
</evidence>
<organism evidence="6 11">
    <name type="scientific">Saccharolobus solfataricus</name>
    <name type="common">Sulfolobus solfataricus</name>
    <dbReference type="NCBI Taxonomy" id="2287"/>
    <lineage>
        <taxon>Archaea</taxon>
        <taxon>Thermoproteota</taxon>
        <taxon>Thermoprotei</taxon>
        <taxon>Sulfolobales</taxon>
        <taxon>Sulfolobaceae</taxon>
        <taxon>Saccharolobus</taxon>
    </lineage>
</organism>
<gene>
    <name evidence="4" type="ORF">SULG_12985</name>
    <name evidence="5" type="ORF">SULH_12985</name>
    <name evidence="6" type="ORF">SULI_12985</name>
    <name evidence="7" type="ORF">SULM_12975</name>
</gene>
<dbReference type="RefSeq" id="WP_052293382.1">
    <property type="nucleotide sequence ID" value="NZ_CP011055.2"/>
</dbReference>
<evidence type="ECO:0000313" key="6">
    <source>
        <dbReference type="EMBL" id="AZF74379.1"/>
    </source>
</evidence>
<dbReference type="Proteomes" id="UP000267993">
    <property type="component" value="Chromosome"/>
</dbReference>
<dbReference type="EMBL" id="CP033235">
    <property type="protein sequence ID" value="AZF69139.1"/>
    <property type="molecule type" value="Genomic_DNA"/>
</dbReference>
<dbReference type="Proteomes" id="UP000273194">
    <property type="component" value="Chromosome"/>
</dbReference>
<dbReference type="NCBIfam" id="TIGR01444">
    <property type="entry name" value="fkbM_fam"/>
    <property type="match status" value="1"/>
</dbReference>
<dbReference type="GO" id="GO:0032259">
    <property type="term" value="P:methylation"/>
    <property type="evidence" value="ECO:0007669"/>
    <property type="project" value="UniProtKB-KW"/>
</dbReference>
<reference evidence="8 9" key="1">
    <citation type="journal article" date="2018" name="Proc. Natl. Acad. Sci. U.S.A.">
        <title>Nonmutational mechanism of inheritance in the Archaeon Sulfolobus solfataricus.</title>
        <authorList>
            <person name="Payne S."/>
            <person name="McCarthy S."/>
            <person name="Johnson T."/>
            <person name="North E."/>
            <person name="Blum P."/>
        </authorList>
    </citation>
    <scope>NUCLEOTIDE SEQUENCE [LARGE SCALE GENOMIC DNA]</scope>
    <source>
        <strain evidence="5 8">SARC-H</strain>
        <strain evidence="6 11">SARC-I</strain>
        <strain evidence="4 9">SULG</strain>
        <strain evidence="7 10">SULM</strain>
    </source>
</reference>
<evidence type="ECO:0000313" key="5">
    <source>
        <dbReference type="EMBL" id="AZF71759.1"/>
    </source>
</evidence>
<evidence type="ECO:0000313" key="9">
    <source>
        <dbReference type="Proteomes" id="UP000273194"/>
    </source>
</evidence>
<keyword evidence="2" id="KW-0949">S-adenosyl-L-methionine</keyword>
<dbReference type="EMBL" id="CP033236">
    <property type="protein sequence ID" value="AZF71759.1"/>
    <property type="molecule type" value="Genomic_DNA"/>
</dbReference>
<dbReference type="InterPro" id="IPR029063">
    <property type="entry name" value="SAM-dependent_MTases_sf"/>
</dbReference>
<dbReference type="SUPFAM" id="SSF53335">
    <property type="entry name" value="S-adenosyl-L-methionine-dependent methyltransferases"/>
    <property type="match status" value="1"/>
</dbReference>
<dbReference type="Proteomes" id="UP000275843">
    <property type="component" value="Chromosome"/>
</dbReference>
<evidence type="ECO:0000313" key="4">
    <source>
        <dbReference type="EMBL" id="AZF69139.1"/>
    </source>
</evidence>
<keyword evidence="6" id="KW-0489">Methyltransferase</keyword>
<dbReference type="PANTHER" id="PTHR34203:SF15">
    <property type="entry name" value="SLL1173 PROTEIN"/>
    <property type="match status" value="1"/>
</dbReference>
<dbReference type="Gene3D" id="3.40.50.150">
    <property type="entry name" value="Vaccinia Virus protein VP39"/>
    <property type="match status" value="1"/>
</dbReference>
<dbReference type="InterPro" id="IPR006342">
    <property type="entry name" value="FkbM_mtfrase"/>
</dbReference>
<evidence type="ECO:0000313" key="8">
    <source>
        <dbReference type="Proteomes" id="UP000267993"/>
    </source>
</evidence>